<dbReference type="AlphaFoldDB" id="A0A6L2PBW2"/>
<evidence type="ECO:0000313" key="2">
    <source>
        <dbReference type="EMBL" id="GFG30013.1"/>
    </source>
</evidence>
<feature type="domain" description="G" evidence="1">
    <location>
        <begin position="437"/>
        <end position="486"/>
    </location>
</feature>
<dbReference type="EMBL" id="BLKM01000192">
    <property type="protein sequence ID" value="GFG30013.1"/>
    <property type="molecule type" value="Genomic_DNA"/>
</dbReference>
<keyword evidence="3" id="KW-1185">Reference proteome</keyword>
<dbReference type="OrthoDB" id="1696305at2759"/>
<dbReference type="CDD" id="cd01855">
    <property type="entry name" value="YqeH"/>
    <property type="match status" value="1"/>
</dbReference>
<comment type="caution">
    <text evidence="2">The sequence shown here is derived from an EMBL/GenBank/DDBJ whole genome shotgun (WGS) entry which is preliminary data.</text>
</comment>
<dbReference type="Gene3D" id="3.40.50.300">
    <property type="entry name" value="P-loop containing nucleotide triphosphate hydrolases"/>
    <property type="match status" value="1"/>
</dbReference>
<dbReference type="PANTHER" id="PTHR46406:SF1">
    <property type="entry name" value="NITRIC OXIDE-ASSOCIATED PROTEIN 1"/>
    <property type="match status" value="1"/>
</dbReference>
<dbReference type="InterPro" id="IPR006073">
    <property type="entry name" value="GTP-bd"/>
</dbReference>
<gene>
    <name evidence="2" type="ORF">Cfor_00605</name>
</gene>
<proteinExistence type="predicted"/>
<dbReference type="Pfam" id="PF01926">
    <property type="entry name" value="MMR_HSR1"/>
    <property type="match status" value="1"/>
</dbReference>
<dbReference type="GO" id="GO:0005525">
    <property type="term" value="F:GTP binding"/>
    <property type="evidence" value="ECO:0007669"/>
    <property type="project" value="InterPro"/>
</dbReference>
<name>A0A6L2PBW2_COPFO</name>
<dbReference type="InterPro" id="IPR027417">
    <property type="entry name" value="P-loop_NTPase"/>
</dbReference>
<dbReference type="SUPFAM" id="SSF52540">
    <property type="entry name" value="P-loop containing nucleoside triphosphate hydrolases"/>
    <property type="match status" value="1"/>
</dbReference>
<evidence type="ECO:0000313" key="3">
    <source>
        <dbReference type="Proteomes" id="UP000502823"/>
    </source>
</evidence>
<organism evidence="2 3">
    <name type="scientific">Coptotermes formosanus</name>
    <name type="common">Formosan subterranean termite</name>
    <dbReference type="NCBI Taxonomy" id="36987"/>
    <lineage>
        <taxon>Eukaryota</taxon>
        <taxon>Metazoa</taxon>
        <taxon>Ecdysozoa</taxon>
        <taxon>Arthropoda</taxon>
        <taxon>Hexapoda</taxon>
        <taxon>Insecta</taxon>
        <taxon>Pterygota</taxon>
        <taxon>Neoptera</taxon>
        <taxon>Polyneoptera</taxon>
        <taxon>Dictyoptera</taxon>
        <taxon>Blattodea</taxon>
        <taxon>Blattoidea</taxon>
        <taxon>Termitoidae</taxon>
        <taxon>Rhinotermitidae</taxon>
        <taxon>Coptotermes</taxon>
    </lineage>
</organism>
<dbReference type="PANTHER" id="PTHR46406">
    <property type="entry name" value="NITRIC OXIDE-ASSOCIATED PROTEIN 1"/>
    <property type="match status" value="1"/>
</dbReference>
<protein>
    <recommendedName>
        <fullName evidence="1">G domain-containing protein</fullName>
    </recommendedName>
</protein>
<dbReference type="Proteomes" id="UP000502823">
    <property type="component" value="Unassembled WGS sequence"/>
</dbReference>
<dbReference type="FunCoup" id="A0A6L2PBW2">
    <property type="interactions" value="1275"/>
</dbReference>
<sequence length="776" mass="87309">MAVCSNGLRTSQKSVDCVLKFVTSASFLGRIPNSFIDCVRAFSVNVHSYKYMPHIRTFVLCQHFVQVQKLRCVCHDTNLKALQEAEIEDLEKKLDGVFSKVMFNSVIEFANFEGSWKKRRVVEARQKKLRVSKINEKNPLANIPLSLKYLRDTPEIHKTKENPVESQAEGEFVCLPYSIKTELDTVISSEDQYHENKKDTGLPVQYSQLSRSSWNQLPVTVMSNASVSNWMSDYECYDESEDGVENHRPWELTYGTPDTSVPISDVPCGGCGAVLHCQDPAVPGYLPSELFQQQDEVSLRAIVCQRCHFLRFYDTALNVIVSPDDYPKLMAHLKEKIALIVLMIDLLDFPCSIWPGIMNIIGHKQPVVVVGNKVDLLPPDSRGYLQHIQKCLAESLTQSGIPSSNIKHVALLSAKTGYGVEELITRLHNLWAYRGDVYLVGCTNVGKSTLFNALLQSDYCKVKAVDLIQRATTSPWPGTTLNLLKFPILRPSGWRLAERTKRLISQREQVEAERRLHYIQCKEDKSRNTPALIGHIGMTFQNKKPVPGMDIFSMQHLPEGPRPLSGLDPMDEEYARSKWCYDTPGVVHPDQVIHLLTTEELMMTLPKKLILPRTFCMQPNMSLFIAGLGRLDYIEGVGHIRVTVFSSGRLPITICKMDDADSLYKTLLGTRLLGVPCGGPTRLAQWPMLKAHSEIFELHGSGWKKSCGDIVLSSSGWTAVTFGEGKTCRFQAWTPGGRGVYLRCPALLPFAVTMCGPKIRRSLAHRKGKGMFWKDV</sequence>
<reference evidence="3" key="1">
    <citation type="submission" date="2020-01" db="EMBL/GenBank/DDBJ databases">
        <title>Draft genome sequence of the Termite Coptotermes fromosanus.</title>
        <authorList>
            <person name="Itakura S."/>
            <person name="Yosikawa Y."/>
            <person name="Umezawa K."/>
        </authorList>
    </citation>
    <scope>NUCLEOTIDE SEQUENCE [LARGE SCALE GENOMIC DNA]</scope>
</reference>
<dbReference type="InParanoid" id="A0A6L2PBW2"/>
<dbReference type="InterPro" id="IPR052807">
    <property type="entry name" value="Mito_transl_resp_regulator"/>
</dbReference>
<accession>A0A6L2PBW2</accession>
<evidence type="ECO:0000259" key="1">
    <source>
        <dbReference type="Pfam" id="PF01926"/>
    </source>
</evidence>